<evidence type="ECO:0000313" key="2">
    <source>
        <dbReference type="Proteomes" id="UP000008514"/>
    </source>
</evidence>
<proteinExistence type="predicted"/>
<dbReference type="HOGENOM" id="CLU_3029118_0_0_10"/>
<accession>K4IE84</accession>
<gene>
    <name evidence="1" type="ordered locus">P700755_001220</name>
</gene>
<reference evidence="1" key="1">
    <citation type="submission" date="2006-03" db="EMBL/GenBank/DDBJ databases">
        <authorList>
            <person name="Bowman J."/>
            <person name="Ferriera S."/>
            <person name="Johnson J."/>
            <person name="Kravitz S."/>
            <person name="Halpern A."/>
            <person name="Remington K."/>
            <person name="Beeson K."/>
            <person name="Tran B."/>
            <person name="Rogers Y.-H."/>
            <person name="Friedman R."/>
            <person name="Venter J.C."/>
        </authorList>
    </citation>
    <scope>NUCLEOTIDE SEQUENCE [LARGE SCALE GENOMIC DNA]</scope>
    <source>
        <strain evidence="1">ATCC 700755</strain>
    </source>
</reference>
<sequence length="55" mass="6389">MRFTNEVHTRGSYIFNKSVANVTLYFVKLKNAIMNLILLIKEGEKCCQTDFIQGF</sequence>
<name>K4IE84_PSYTT</name>
<dbReference type="AlphaFoldDB" id="K4IE84"/>
<reference evidence="1" key="2">
    <citation type="submission" date="2012-09" db="EMBL/GenBank/DDBJ databases">
        <title>The complete sequence of Psychroflexus torquis an extreme psychrophile from sea-ice that is stimulated by light.</title>
        <authorList>
            <person name="Feng S."/>
            <person name="Powell S.M."/>
            <person name="Bowman J.P."/>
        </authorList>
    </citation>
    <scope>NUCLEOTIDE SEQUENCE [LARGE SCALE GENOMIC DNA]</scope>
    <source>
        <strain evidence="1">ATCC 700755</strain>
    </source>
</reference>
<keyword evidence="2" id="KW-1185">Reference proteome</keyword>
<evidence type="ECO:0000313" key="1">
    <source>
        <dbReference type="EMBL" id="AFU68158.1"/>
    </source>
</evidence>
<organism evidence="1 2">
    <name type="scientific">Psychroflexus torquis (strain ATCC 700755 / CIP 106069 / ACAM 623)</name>
    <dbReference type="NCBI Taxonomy" id="313595"/>
    <lineage>
        <taxon>Bacteria</taxon>
        <taxon>Pseudomonadati</taxon>
        <taxon>Bacteroidota</taxon>
        <taxon>Flavobacteriia</taxon>
        <taxon>Flavobacteriales</taxon>
        <taxon>Flavobacteriaceae</taxon>
        <taxon>Psychroflexus</taxon>
    </lineage>
</organism>
<dbReference type="EMBL" id="CP003879">
    <property type="protein sequence ID" value="AFU68158.1"/>
    <property type="molecule type" value="Genomic_DNA"/>
</dbReference>
<dbReference type="KEGG" id="ptq:P700755_001220"/>
<dbReference type="Proteomes" id="UP000008514">
    <property type="component" value="Chromosome"/>
</dbReference>
<protein>
    <submittedName>
        <fullName evidence="1">Uncharacterized protein</fullName>
    </submittedName>
</protein>